<feature type="domain" description="GAG-pre-integrase" evidence="2">
    <location>
        <begin position="233"/>
        <end position="288"/>
    </location>
</feature>
<sequence length="332" mass="38319">MKVKYKGNARVKKAQLQRLRRDFETLEIKDLTPNFNFVVYSIEESKDMDPFTIDELQSSLLVHEQMLVKKEVEDHALKKDKGVNYVEFDENEELVLMAHMKDDVVANKGYWFLDSACSNQMTGMKNWFTRLDETIRHTVKLGNGLRLQVKGLGDVRFEIRGITQVFTNVYYVPQLTSNLLSVGQLQEKKVKVVVSKDGACYVHHPTRGLIMKSTMAKNRMFIVYGYQKDATGHCLQVTDDNTTHIWHKRFGHVNYKAIRTMQYQNLVKGIPQVCGKTLVCETCSVEKQRRIPIPKKAIWRSTQRLELVHTDLFGPITPTSQSGKKEMESRGN</sequence>
<gene>
    <name evidence="4" type="ORF">Tci_597322</name>
</gene>
<comment type="caution">
    <text evidence="4">The sequence shown here is derived from an EMBL/GenBank/DDBJ whole genome shotgun (WGS) entry which is preliminary data.</text>
</comment>
<dbReference type="EMBL" id="BKCJ010393115">
    <property type="protein sequence ID" value="GFA25350.1"/>
    <property type="molecule type" value="Genomic_DNA"/>
</dbReference>
<dbReference type="Pfam" id="PF22936">
    <property type="entry name" value="Pol_BBD"/>
    <property type="match status" value="1"/>
</dbReference>
<feature type="domain" description="Retrovirus-related Pol polyprotein from transposon TNT 1-94-like beta-barrel" evidence="3">
    <location>
        <begin position="111"/>
        <end position="189"/>
    </location>
</feature>
<evidence type="ECO:0000313" key="4">
    <source>
        <dbReference type="EMBL" id="GFA25350.1"/>
    </source>
</evidence>
<accession>A0A699JBB4</accession>
<dbReference type="GO" id="GO:0006508">
    <property type="term" value="P:proteolysis"/>
    <property type="evidence" value="ECO:0007669"/>
    <property type="project" value="UniProtKB-KW"/>
</dbReference>
<keyword evidence="1" id="KW-0645">Protease</keyword>
<dbReference type="PANTHER" id="PTHR42648:SF25">
    <property type="entry name" value="RNA-DIRECTED DNA POLYMERASE"/>
    <property type="match status" value="1"/>
</dbReference>
<dbReference type="GO" id="GO:0008233">
    <property type="term" value="F:peptidase activity"/>
    <property type="evidence" value="ECO:0007669"/>
    <property type="project" value="UniProtKB-KW"/>
</dbReference>
<dbReference type="Pfam" id="PF13976">
    <property type="entry name" value="gag_pre-integrs"/>
    <property type="match status" value="1"/>
</dbReference>
<dbReference type="InterPro" id="IPR054722">
    <property type="entry name" value="PolX-like_BBD"/>
</dbReference>
<organism evidence="4">
    <name type="scientific">Tanacetum cinerariifolium</name>
    <name type="common">Dalmatian daisy</name>
    <name type="synonym">Chrysanthemum cinerariifolium</name>
    <dbReference type="NCBI Taxonomy" id="118510"/>
    <lineage>
        <taxon>Eukaryota</taxon>
        <taxon>Viridiplantae</taxon>
        <taxon>Streptophyta</taxon>
        <taxon>Embryophyta</taxon>
        <taxon>Tracheophyta</taxon>
        <taxon>Spermatophyta</taxon>
        <taxon>Magnoliopsida</taxon>
        <taxon>eudicotyledons</taxon>
        <taxon>Gunneridae</taxon>
        <taxon>Pentapetalae</taxon>
        <taxon>asterids</taxon>
        <taxon>campanulids</taxon>
        <taxon>Asterales</taxon>
        <taxon>Asteraceae</taxon>
        <taxon>Asteroideae</taxon>
        <taxon>Anthemideae</taxon>
        <taxon>Anthemidinae</taxon>
        <taxon>Tanacetum</taxon>
    </lineage>
</organism>
<protein>
    <submittedName>
        <fullName evidence="4">Uncharacterized protein</fullName>
    </submittedName>
</protein>
<evidence type="ECO:0000259" key="3">
    <source>
        <dbReference type="Pfam" id="PF22936"/>
    </source>
</evidence>
<dbReference type="AlphaFoldDB" id="A0A699JBB4"/>
<dbReference type="PANTHER" id="PTHR42648">
    <property type="entry name" value="TRANSPOSASE, PUTATIVE-RELATED"/>
    <property type="match status" value="1"/>
</dbReference>
<reference evidence="4" key="1">
    <citation type="journal article" date="2019" name="Sci. Rep.">
        <title>Draft genome of Tanacetum cinerariifolium, the natural source of mosquito coil.</title>
        <authorList>
            <person name="Yamashiro T."/>
            <person name="Shiraishi A."/>
            <person name="Satake H."/>
            <person name="Nakayama K."/>
        </authorList>
    </citation>
    <scope>NUCLEOTIDE SEQUENCE</scope>
</reference>
<evidence type="ECO:0000256" key="1">
    <source>
        <dbReference type="ARBA" id="ARBA00022670"/>
    </source>
</evidence>
<proteinExistence type="predicted"/>
<evidence type="ECO:0000259" key="2">
    <source>
        <dbReference type="Pfam" id="PF13976"/>
    </source>
</evidence>
<keyword evidence="1" id="KW-0378">Hydrolase</keyword>
<dbReference type="InterPro" id="IPR039537">
    <property type="entry name" value="Retrotran_Ty1/copia-like"/>
</dbReference>
<dbReference type="InterPro" id="IPR025724">
    <property type="entry name" value="GAG-pre-integrase_dom"/>
</dbReference>
<name>A0A699JBB4_TANCI</name>